<dbReference type="FunFam" id="3.20.20.70:FF:000037">
    <property type="entry name" value="Tryptophan synthase alpha chain"/>
    <property type="match status" value="1"/>
</dbReference>
<dbReference type="OrthoDB" id="9804578at2"/>
<keyword evidence="7 9" id="KW-0456">Lyase</keyword>
<dbReference type="SUPFAM" id="SSF51366">
    <property type="entry name" value="Ribulose-phoshate binding barrel"/>
    <property type="match status" value="1"/>
</dbReference>
<evidence type="ECO:0000256" key="7">
    <source>
        <dbReference type="ARBA" id="ARBA00023239"/>
    </source>
</evidence>
<comment type="caution">
    <text evidence="11">The sequence shown here is derived from an EMBL/GenBank/DDBJ whole genome shotgun (WGS) entry which is preliminary data.</text>
</comment>
<proteinExistence type="inferred from homology"/>
<comment type="function">
    <text evidence="1 9">The alpha subunit is responsible for the aldol cleavage of indoleglycerol phosphate to indole and glyceraldehyde 3-phosphate.</text>
</comment>
<evidence type="ECO:0000256" key="10">
    <source>
        <dbReference type="RuleBase" id="RU003662"/>
    </source>
</evidence>
<dbReference type="PATRIC" id="fig|45065.4.peg.1066"/>
<evidence type="ECO:0000313" key="12">
    <source>
        <dbReference type="Proteomes" id="UP000054785"/>
    </source>
</evidence>
<feature type="active site" description="Proton acceptor" evidence="9">
    <location>
        <position position="60"/>
    </location>
</feature>
<dbReference type="InterPro" id="IPR011060">
    <property type="entry name" value="RibuloseP-bd_barrel"/>
</dbReference>
<comment type="catalytic activity">
    <reaction evidence="8 9">
        <text>(1S,2R)-1-C-(indol-3-yl)glycerol 3-phosphate + L-serine = D-glyceraldehyde 3-phosphate + L-tryptophan + H2O</text>
        <dbReference type="Rhea" id="RHEA:10532"/>
        <dbReference type="ChEBI" id="CHEBI:15377"/>
        <dbReference type="ChEBI" id="CHEBI:33384"/>
        <dbReference type="ChEBI" id="CHEBI:57912"/>
        <dbReference type="ChEBI" id="CHEBI:58866"/>
        <dbReference type="ChEBI" id="CHEBI:59776"/>
        <dbReference type="EC" id="4.2.1.20"/>
    </reaction>
</comment>
<dbReference type="Proteomes" id="UP000054785">
    <property type="component" value="Unassembled WGS sequence"/>
</dbReference>
<reference evidence="11 12" key="1">
    <citation type="submission" date="2015-11" db="EMBL/GenBank/DDBJ databases">
        <title>Genomic analysis of 38 Legionella species identifies large and diverse effector repertoires.</title>
        <authorList>
            <person name="Burstein D."/>
            <person name="Amaro F."/>
            <person name="Zusman T."/>
            <person name="Lifshitz Z."/>
            <person name="Cohen O."/>
            <person name="Gilbert J.A."/>
            <person name="Pupko T."/>
            <person name="Shuman H.A."/>
            <person name="Segal G."/>
        </authorList>
    </citation>
    <scope>NUCLEOTIDE SEQUENCE [LARGE SCALE GENOMIC DNA]</scope>
    <source>
        <strain evidence="11 12">ATCC 49504</strain>
    </source>
</reference>
<dbReference type="UniPathway" id="UPA00035">
    <property type="reaction ID" value="UER00044"/>
</dbReference>
<protein>
    <recommendedName>
        <fullName evidence="9">Tryptophan synthase alpha chain</fullName>
        <ecNumber evidence="9">4.2.1.20</ecNumber>
    </recommendedName>
</protein>
<evidence type="ECO:0000256" key="2">
    <source>
        <dbReference type="ARBA" id="ARBA00004733"/>
    </source>
</evidence>
<evidence type="ECO:0000256" key="1">
    <source>
        <dbReference type="ARBA" id="ARBA00003365"/>
    </source>
</evidence>
<comment type="subunit">
    <text evidence="3 9">Tetramer of two alpha and two beta chains.</text>
</comment>
<dbReference type="PROSITE" id="PS00167">
    <property type="entry name" value="TRP_SYNTHASE_ALPHA"/>
    <property type="match status" value="1"/>
</dbReference>
<dbReference type="STRING" id="45065.Lgee_0994"/>
<gene>
    <name evidence="9 11" type="primary">trpA</name>
    <name evidence="11" type="ORF">Lgee_0994</name>
</gene>
<dbReference type="InterPro" id="IPR002028">
    <property type="entry name" value="Trp_synthase_suA"/>
</dbReference>
<dbReference type="InterPro" id="IPR013785">
    <property type="entry name" value="Aldolase_TIM"/>
</dbReference>
<comment type="pathway">
    <text evidence="2 9">Amino-acid biosynthesis; L-tryptophan biosynthesis; L-tryptophan from chorismate: step 5/5.</text>
</comment>
<dbReference type="NCBIfam" id="TIGR00262">
    <property type="entry name" value="trpA"/>
    <property type="match status" value="1"/>
</dbReference>
<dbReference type="EMBL" id="LNYC01000032">
    <property type="protein sequence ID" value="KTD00730.1"/>
    <property type="molecule type" value="Genomic_DNA"/>
</dbReference>
<feature type="active site" description="Proton acceptor" evidence="9">
    <location>
        <position position="49"/>
    </location>
</feature>
<dbReference type="Pfam" id="PF00290">
    <property type="entry name" value="Trp_syntA"/>
    <property type="match status" value="1"/>
</dbReference>
<dbReference type="Gene3D" id="3.20.20.70">
    <property type="entry name" value="Aldolase class I"/>
    <property type="match status" value="1"/>
</dbReference>
<dbReference type="EC" id="4.2.1.20" evidence="9"/>
<evidence type="ECO:0000256" key="6">
    <source>
        <dbReference type="ARBA" id="ARBA00023141"/>
    </source>
</evidence>
<evidence type="ECO:0000256" key="4">
    <source>
        <dbReference type="ARBA" id="ARBA00022605"/>
    </source>
</evidence>
<evidence type="ECO:0000313" key="11">
    <source>
        <dbReference type="EMBL" id="KTD00730.1"/>
    </source>
</evidence>
<evidence type="ECO:0000256" key="3">
    <source>
        <dbReference type="ARBA" id="ARBA00011270"/>
    </source>
</evidence>
<keyword evidence="4 9" id="KW-0028">Amino-acid biosynthesis</keyword>
<dbReference type="InterPro" id="IPR018204">
    <property type="entry name" value="Trp_synthase_alpha_AS"/>
</dbReference>
<evidence type="ECO:0000256" key="8">
    <source>
        <dbReference type="ARBA" id="ARBA00049047"/>
    </source>
</evidence>
<sequence>MNRIDITLKDAQKAGRTLLSPYITAGDPVNGDTVALMHALVEKGADILELGIPFSDPMAEGPVIQAAMERALAAKTTCETVLDCVRLFRTKDCTTPVILMGYVNPIEQYGYARFARDAAAAGVDGTIIVDLPPEESADVSPLWDASGLSAIYLCSPTTSAARMQALTKFARSYLYLVSLKGVTGSDSLNMQVLESTWRLRKSQTTLPLFAGFGIKTPELAAQVGAFADGVVVGAALIACLEQAHHTGNNPIPAGAALIGAMRDAMNKHGKNHAGNH</sequence>
<name>A0A0W0TYN6_9GAMM</name>
<dbReference type="AlphaFoldDB" id="A0A0W0TYN6"/>
<keyword evidence="6 9" id="KW-0057">Aromatic amino acid biosynthesis</keyword>
<comment type="similarity">
    <text evidence="9 10">Belongs to the TrpA family.</text>
</comment>
<dbReference type="HAMAP" id="MF_00131">
    <property type="entry name" value="Trp_synth_alpha"/>
    <property type="match status" value="1"/>
</dbReference>
<dbReference type="RefSeq" id="WP_028386379.1">
    <property type="nucleotide sequence ID" value="NZ_CAAAHN010000014.1"/>
</dbReference>
<dbReference type="GO" id="GO:0005829">
    <property type="term" value="C:cytosol"/>
    <property type="evidence" value="ECO:0007669"/>
    <property type="project" value="TreeGrafter"/>
</dbReference>
<dbReference type="PANTHER" id="PTHR43406">
    <property type="entry name" value="TRYPTOPHAN SYNTHASE, ALPHA CHAIN"/>
    <property type="match status" value="1"/>
</dbReference>
<dbReference type="GO" id="GO:0004834">
    <property type="term" value="F:tryptophan synthase activity"/>
    <property type="evidence" value="ECO:0007669"/>
    <property type="project" value="UniProtKB-UniRule"/>
</dbReference>
<evidence type="ECO:0000256" key="9">
    <source>
        <dbReference type="HAMAP-Rule" id="MF_00131"/>
    </source>
</evidence>
<dbReference type="PANTHER" id="PTHR43406:SF1">
    <property type="entry name" value="TRYPTOPHAN SYNTHASE ALPHA CHAIN, CHLOROPLASTIC"/>
    <property type="match status" value="1"/>
</dbReference>
<keyword evidence="5 9" id="KW-0822">Tryptophan biosynthesis</keyword>
<keyword evidence="12" id="KW-1185">Reference proteome</keyword>
<organism evidence="11 12">
    <name type="scientific">Legionella geestiana</name>
    <dbReference type="NCBI Taxonomy" id="45065"/>
    <lineage>
        <taxon>Bacteria</taxon>
        <taxon>Pseudomonadati</taxon>
        <taxon>Pseudomonadota</taxon>
        <taxon>Gammaproteobacteria</taxon>
        <taxon>Legionellales</taxon>
        <taxon>Legionellaceae</taxon>
        <taxon>Legionella</taxon>
    </lineage>
</organism>
<evidence type="ECO:0000256" key="5">
    <source>
        <dbReference type="ARBA" id="ARBA00022822"/>
    </source>
</evidence>
<dbReference type="CDD" id="cd04724">
    <property type="entry name" value="Tryptophan_synthase_alpha"/>
    <property type="match status" value="1"/>
</dbReference>
<accession>A0A0W0TYN6</accession>